<protein>
    <submittedName>
        <fullName evidence="1">Uncharacterized protein</fullName>
    </submittedName>
</protein>
<dbReference type="EMBL" id="JAWDJO010000113">
    <property type="protein sequence ID" value="KAL1893259.1"/>
    <property type="molecule type" value="Genomic_DNA"/>
</dbReference>
<dbReference type="Proteomes" id="UP001583280">
    <property type="component" value="Unassembled WGS sequence"/>
</dbReference>
<organism evidence="1 2">
    <name type="scientific">Ceratocystis pirilliformis</name>
    <dbReference type="NCBI Taxonomy" id="259994"/>
    <lineage>
        <taxon>Eukaryota</taxon>
        <taxon>Fungi</taxon>
        <taxon>Dikarya</taxon>
        <taxon>Ascomycota</taxon>
        <taxon>Pezizomycotina</taxon>
        <taxon>Sordariomycetes</taxon>
        <taxon>Hypocreomycetidae</taxon>
        <taxon>Microascales</taxon>
        <taxon>Ceratocystidaceae</taxon>
        <taxon>Ceratocystis</taxon>
    </lineage>
</organism>
<evidence type="ECO:0000313" key="2">
    <source>
        <dbReference type="Proteomes" id="UP001583280"/>
    </source>
</evidence>
<gene>
    <name evidence="1" type="ORF">Cpir12675_004192</name>
</gene>
<sequence>MTWLTAFKMTNHPEFQRVLHQVEEYIKDQPYPYNYQLTVIEKAFSIGEKAHPDFGYASADLWKILEQYHSEFTKNMDRYLSPYTSIVAPSSTGKPYTVSQLAVKHSKYVNYLNFAPESHRGYPEISAYASLI</sequence>
<comment type="caution">
    <text evidence="1">The sequence shown here is derived from an EMBL/GenBank/DDBJ whole genome shotgun (WGS) entry which is preliminary data.</text>
</comment>
<name>A0ABR3YXZ2_9PEZI</name>
<proteinExistence type="predicted"/>
<reference evidence="1 2" key="1">
    <citation type="journal article" date="2024" name="IMA Fungus">
        <title>IMA Genome - F19 : A genome assembly and annotation guide to empower mycologists, including annotated draft genome sequences of Ceratocystis pirilliformis, Diaporthe australafricana, Fusarium ophioides, Paecilomyces lecythidis, and Sporothrix stenoceras.</title>
        <authorList>
            <person name="Aylward J."/>
            <person name="Wilson A.M."/>
            <person name="Visagie C.M."/>
            <person name="Spraker J."/>
            <person name="Barnes I."/>
            <person name="Buitendag C."/>
            <person name="Ceriani C."/>
            <person name="Del Mar Angel L."/>
            <person name="du Plessis D."/>
            <person name="Fuchs T."/>
            <person name="Gasser K."/>
            <person name="Kramer D."/>
            <person name="Li W."/>
            <person name="Munsamy K."/>
            <person name="Piso A."/>
            <person name="Price J.L."/>
            <person name="Sonnekus B."/>
            <person name="Thomas C."/>
            <person name="van der Nest A."/>
            <person name="van Dijk A."/>
            <person name="van Heerden A."/>
            <person name="van Vuuren N."/>
            <person name="Yilmaz N."/>
            <person name="Duong T.A."/>
            <person name="van der Merwe N.A."/>
            <person name="Wingfield M.J."/>
            <person name="Wingfield B.D."/>
        </authorList>
    </citation>
    <scope>NUCLEOTIDE SEQUENCE [LARGE SCALE GENOMIC DNA]</scope>
    <source>
        <strain evidence="1 2">CMW 12675</strain>
    </source>
</reference>
<accession>A0ABR3YXZ2</accession>
<evidence type="ECO:0000313" key="1">
    <source>
        <dbReference type="EMBL" id="KAL1893259.1"/>
    </source>
</evidence>
<keyword evidence="2" id="KW-1185">Reference proteome</keyword>